<sequence length="71" mass="7333">MPRADEADRALTDARRTLDADPASFVPGRFGFDAAELALHEAEAQASLGRTVQATSCAEASLAACTPDTPG</sequence>
<dbReference type="AlphaFoldDB" id="A0A918X974"/>
<evidence type="ECO:0000313" key="2">
    <source>
        <dbReference type="Proteomes" id="UP000638353"/>
    </source>
</evidence>
<proteinExistence type="predicted"/>
<comment type="caution">
    <text evidence="1">The sequence shown here is derived from an EMBL/GenBank/DDBJ whole genome shotgun (WGS) entry which is preliminary data.</text>
</comment>
<reference evidence="1" key="2">
    <citation type="submission" date="2020-09" db="EMBL/GenBank/DDBJ databases">
        <authorList>
            <person name="Sun Q."/>
            <person name="Ohkuma M."/>
        </authorList>
    </citation>
    <scope>NUCLEOTIDE SEQUENCE</scope>
    <source>
        <strain evidence="1">JCM 4637</strain>
    </source>
</reference>
<protein>
    <submittedName>
        <fullName evidence="1">Uncharacterized protein</fullName>
    </submittedName>
</protein>
<evidence type="ECO:0000313" key="1">
    <source>
        <dbReference type="EMBL" id="GHD17833.1"/>
    </source>
</evidence>
<dbReference type="EMBL" id="BMVC01000028">
    <property type="protein sequence ID" value="GHD17833.1"/>
    <property type="molecule type" value="Genomic_DNA"/>
</dbReference>
<reference evidence="1" key="1">
    <citation type="journal article" date="2014" name="Int. J. Syst. Evol. Microbiol.">
        <title>Complete genome sequence of Corynebacterium casei LMG S-19264T (=DSM 44701T), isolated from a smear-ripened cheese.</title>
        <authorList>
            <consortium name="US DOE Joint Genome Institute (JGI-PGF)"/>
            <person name="Walter F."/>
            <person name="Albersmeier A."/>
            <person name="Kalinowski J."/>
            <person name="Ruckert C."/>
        </authorList>
    </citation>
    <scope>NUCLEOTIDE SEQUENCE</scope>
    <source>
        <strain evidence="1">JCM 4637</strain>
    </source>
</reference>
<dbReference type="Proteomes" id="UP000638353">
    <property type="component" value="Unassembled WGS sequence"/>
</dbReference>
<accession>A0A918X974</accession>
<name>A0A918X974_9ACTN</name>
<gene>
    <name evidence="1" type="ORF">GCM10010334_79990</name>
</gene>
<organism evidence="1 2">
    <name type="scientific">Streptomyces finlayi</name>
    <dbReference type="NCBI Taxonomy" id="67296"/>
    <lineage>
        <taxon>Bacteria</taxon>
        <taxon>Bacillati</taxon>
        <taxon>Actinomycetota</taxon>
        <taxon>Actinomycetes</taxon>
        <taxon>Kitasatosporales</taxon>
        <taxon>Streptomycetaceae</taxon>
        <taxon>Streptomyces</taxon>
    </lineage>
</organism>